<organism evidence="1 2">
    <name type="scientific">Pseudomonas viridiflava ICMP 13104</name>
    <dbReference type="NCBI Taxonomy" id="1198305"/>
    <lineage>
        <taxon>Bacteria</taxon>
        <taxon>Pseudomonadati</taxon>
        <taxon>Pseudomonadota</taxon>
        <taxon>Gammaproteobacteria</taxon>
        <taxon>Pseudomonadales</taxon>
        <taxon>Pseudomonadaceae</taxon>
        <taxon>Pseudomonas</taxon>
    </lineage>
</organism>
<protein>
    <submittedName>
        <fullName evidence="1">Uncharacterized protein</fullName>
    </submittedName>
</protein>
<reference evidence="1 2" key="1">
    <citation type="submission" date="2015-09" db="EMBL/GenBank/DDBJ databases">
        <title>Genome sequence of ICMP 13104.</title>
        <authorList>
            <person name="Visnovsky S."/>
            <person name="Lu A."/>
            <person name="Panda P."/>
            <person name="Pitman A."/>
        </authorList>
    </citation>
    <scope>NUCLEOTIDE SEQUENCE [LARGE SCALE GENOMIC DNA]</scope>
    <source>
        <strain evidence="1 2">ICMP 13104</strain>
    </source>
</reference>
<name>A0A0W0IAR8_PSEVI</name>
<accession>A0A0W0IAR8</accession>
<dbReference type="EMBL" id="LKEJ01000046">
    <property type="protein sequence ID" value="KTB70128.1"/>
    <property type="molecule type" value="Genomic_DNA"/>
</dbReference>
<proteinExistence type="predicted"/>
<keyword evidence="2" id="KW-1185">Reference proteome</keyword>
<gene>
    <name evidence="1" type="ORF">AO067_02100</name>
</gene>
<comment type="caution">
    <text evidence="1">The sequence shown here is derived from an EMBL/GenBank/DDBJ whole genome shotgun (WGS) entry which is preliminary data.</text>
</comment>
<dbReference type="AlphaFoldDB" id="A0A0W0IAR8"/>
<evidence type="ECO:0000313" key="1">
    <source>
        <dbReference type="EMBL" id="KTB70128.1"/>
    </source>
</evidence>
<dbReference type="Proteomes" id="UP000053048">
    <property type="component" value="Unassembled WGS sequence"/>
</dbReference>
<evidence type="ECO:0000313" key="2">
    <source>
        <dbReference type="Proteomes" id="UP000053048"/>
    </source>
</evidence>
<sequence length="60" mass="6724">MIHVQFSKDGKTIIAVFACAQDDTEYPNQALVEDTDKRYLQFKRNSEAVMGVSASELPES</sequence>